<keyword evidence="2" id="KW-0548">Nucleotidyltransferase</keyword>
<keyword evidence="9" id="KW-1185">Reference proteome</keyword>
<evidence type="ECO:0000256" key="5">
    <source>
        <dbReference type="ARBA" id="ARBA00022801"/>
    </source>
</evidence>
<dbReference type="Proteomes" id="UP001234989">
    <property type="component" value="Chromosome 10"/>
</dbReference>
<dbReference type="InterPro" id="IPR043502">
    <property type="entry name" value="DNA/RNA_pol_sf"/>
</dbReference>
<dbReference type="Pfam" id="PF17917">
    <property type="entry name" value="RT_RNaseH"/>
    <property type="match status" value="1"/>
</dbReference>
<reference evidence="8" key="1">
    <citation type="submission" date="2023-08" db="EMBL/GenBank/DDBJ databases">
        <title>A de novo genome assembly of Solanum verrucosum Schlechtendal, a Mexican diploid species geographically isolated from the other diploid A-genome species in potato relatives.</title>
        <authorList>
            <person name="Hosaka K."/>
        </authorList>
    </citation>
    <scope>NUCLEOTIDE SEQUENCE</scope>
    <source>
        <tissue evidence="8">Young leaves</tissue>
    </source>
</reference>
<keyword evidence="3" id="KW-0540">Nuclease</keyword>
<dbReference type="InterPro" id="IPR050951">
    <property type="entry name" value="Retrovirus_Pol_polyprotein"/>
</dbReference>
<dbReference type="PANTHER" id="PTHR37984:SF5">
    <property type="entry name" value="PROTEIN NYNRIN-LIKE"/>
    <property type="match status" value="1"/>
</dbReference>
<dbReference type="PROSITE" id="PS50878">
    <property type="entry name" value="RT_POL"/>
    <property type="match status" value="1"/>
</dbReference>
<dbReference type="InterPro" id="IPR041373">
    <property type="entry name" value="RT_RNaseH"/>
</dbReference>
<dbReference type="InterPro" id="IPR043128">
    <property type="entry name" value="Rev_trsase/Diguanyl_cyclase"/>
</dbReference>
<sequence length="217" mass="25461">MNRVFEPFLDEFVIVFIDDILIYSRSKAEHADHLRVVLQTLPDCRLYAKFSKCDFWLTYVAFLGHVITSEGIKVDGQKIEAVMTWLSPLNPTEVHNFLGLAGYYRRIGLGCVLMQHGKIIAYASRQLRKHEQNYLTHDLELATVVFALKIWRHYLYKVHTDIFTNHQSLQYLLKQRELNLRHKRWLELLKDYDVDILYHLGKANVVIDALSRKSIGS</sequence>
<dbReference type="EMBL" id="CP133621">
    <property type="protein sequence ID" value="WMV50913.1"/>
    <property type="molecule type" value="Genomic_DNA"/>
</dbReference>
<name>A0AAF0ZV59_SOLVR</name>
<dbReference type="SUPFAM" id="SSF56672">
    <property type="entry name" value="DNA/RNA polymerases"/>
    <property type="match status" value="1"/>
</dbReference>
<keyword evidence="5" id="KW-0378">Hydrolase</keyword>
<dbReference type="GO" id="GO:0003964">
    <property type="term" value="F:RNA-directed DNA polymerase activity"/>
    <property type="evidence" value="ECO:0007669"/>
    <property type="project" value="UniProtKB-KW"/>
</dbReference>
<dbReference type="CDD" id="cd09274">
    <property type="entry name" value="RNase_HI_RT_Ty3"/>
    <property type="match status" value="1"/>
</dbReference>
<evidence type="ECO:0000256" key="6">
    <source>
        <dbReference type="ARBA" id="ARBA00022918"/>
    </source>
</evidence>
<dbReference type="Pfam" id="PF00078">
    <property type="entry name" value="RVT_1"/>
    <property type="match status" value="1"/>
</dbReference>
<dbReference type="Gene3D" id="3.30.70.270">
    <property type="match status" value="2"/>
</dbReference>
<keyword evidence="4" id="KW-0255">Endonuclease</keyword>
<evidence type="ECO:0000256" key="1">
    <source>
        <dbReference type="ARBA" id="ARBA00022679"/>
    </source>
</evidence>
<dbReference type="PANTHER" id="PTHR37984">
    <property type="entry name" value="PROTEIN CBG26694"/>
    <property type="match status" value="1"/>
</dbReference>
<evidence type="ECO:0000259" key="7">
    <source>
        <dbReference type="PROSITE" id="PS50878"/>
    </source>
</evidence>
<evidence type="ECO:0000313" key="8">
    <source>
        <dbReference type="EMBL" id="WMV50913.1"/>
    </source>
</evidence>
<accession>A0AAF0ZV59</accession>
<dbReference type="GO" id="GO:0016787">
    <property type="term" value="F:hydrolase activity"/>
    <property type="evidence" value="ECO:0007669"/>
    <property type="project" value="UniProtKB-KW"/>
</dbReference>
<feature type="domain" description="Reverse transcriptase" evidence="7">
    <location>
        <begin position="1"/>
        <end position="67"/>
    </location>
</feature>
<gene>
    <name evidence="8" type="ORF">MTR67_044298</name>
</gene>
<dbReference type="GO" id="GO:0004519">
    <property type="term" value="F:endonuclease activity"/>
    <property type="evidence" value="ECO:0007669"/>
    <property type="project" value="UniProtKB-KW"/>
</dbReference>
<keyword evidence="6" id="KW-0695">RNA-directed DNA polymerase</keyword>
<organism evidence="8 9">
    <name type="scientific">Solanum verrucosum</name>
    <dbReference type="NCBI Taxonomy" id="315347"/>
    <lineage>
        <taxon>Eukaryota</taxon>
        <taxon>Viridiplantae</taxon>
        <taxon>Streptophyta</taxon>
        <taxon>Embryophyta</taxon>
        <taxon>Tracheophyta</taxon>
        <taxon>Spermatophyta</taxon>
        <taxon>Magnoliopsida</taxon>
        <taxon>eudicotyledons</taxon>
        <taxon>Gunneridae</taxon>
        <taxon>Pentapetalae</taxon>
        <taxon>asterids</taxon>
        <taxon>lamiids</taxon>
        <taxon>Solanales</taxon>
        <taxon>Solanaceae</taxon>
        <taxon>Solanoideae</taxon>
        <taxon>Solaneae</taxon>
        <taxon>Solanum</taxon>
    </lineage>
</organism>
<feature type="non-terminal residue" evidence="8">
    <location>
        <position position="217"/>
    </location>
</feature>
<dbReference type="AlphaFoldDB" id="A0AAF0ZV59"/>
<evidence type="ECO:0000256" key="4">
    <source>
        <dbReference type="ARBA" id="ARBA00022759"/>
    </source>
</evidence>
<evidence type="ECO:0000256" key="2">
    <source>
        <dbReference type="ARBA" id="ARBA00022695"/>
    </source>
</evidence>
<proteinExistence type="predicted"/>
<protein>
    <recommendedName>
        <fullName evidence="7">Reverse transcriptase domain-containing protein</fullName>
    </recommendedName>
</protein>
<evidence type="ECO:0000313" key="9">
    <source>
        <dbReference type="Proteomes" id="UP001234989"/>
    </source>
</evidence>
<dbReference type="InterPro" id="IPR000477">
    <property type="entry name" value="RT_dom"/>
</dbReference>
<evidence type="ECO:0000256" key="3">
    <source>
        <dbReference type="ARBA" id="ARBA00022722"/>
    </source>
</evidence>
<keyword evidence="1" id="KW-0808">Transferase</keyword>